<dbReference type="EMBL" id="HBUF01265433">
    <property type="protein sequence ID" value="CAG6683994.1"/>
    <property type="molecule type" value="Transcribed_RNA"/>
</dbReference>
<protein>
    <recommendedName>
        <fullName evidence="3">Secreted protein</fullName>
    </recommendedName>
</protein>
<evidence type="ECO:0000313" key="2">
    <source>
        <dbReference type="EMBL" id="CAG6683994.1"/>
    </source>
</evidence>
<reference evidence="2" key="1">
    <citation type="submission" date="2021-05" db="EMBL/GenBank/DDBJ databases">
        <authorList>
            <person name="Alioto T."/>
            <person name="Alioto T."/>
            <person name="Gomez Garrido J."/>
        </authorList>
    </citation>
    <scope>NUCLEOTIDE SEQUENCE</scope>
</reference>
<evidence type="ECO:0000256" key="1">
    <source>
        <dbReference type="SAM" id="SignalP"/>
    </source>
</evidence>
<name>A0A8D8T9S3_9HEMI</name>
<dbReference type="EMBL" id="HBUF01265431">
    <property type="protein sequence ID" value="CAG6683992.1"/>
    <property type="molecule type" value="Transcribed_RNA"/>
</dbReference>
<organism evidence="2">
    <name type="scientific">Cacopsylla melanoneura</name>
    <dbReference type="NCBI Taxonomy" id="428564"/>
    <lineage>
        <taxon>Eukaryota</taxon>
        <taxon>Metazoa</taxon>
        <taxon>Ecdysozoa</taxon>
        <taxon>Arthropoda</taxon>
        <taxon>Hexapoda</taxon>
        <taxon>Insecta</taxon>
        <taxon>Pterygota</taxon>
        <taxon>Neoptera</taxon>
        <taxon>Paraneoptera</taxon>
        <taxon>Hemiptera</taxon>
        <taxon>Sternorrhyncha</taxon>
        <taxon>Psylloidea</taxon>
        <taxon>Psyllidae</taxon>
        <taxon>Psyllinae</taxon>
        <taxon>Cacopsylla</taxon>
    </lineage>
</organism>
<dbReference type="EMBL" id="HBUF01265434">
    <property type="protein sequence ID" value="CAG6683995.1"/>
    <property type="molecule type" value="Transcribed_RNA"/>
</dbReference>
<keyword evidence="1" id="KW-0732">Signal</keyword>
<proteinExistence type="predicted"/>
<feature type="chain" id="PRO_5036262108" description="Secreted protein" evidence="1">
    <location>
        <begin position="20"/>
        <end position="108"/>
    </location>
</feature>
<dbReference type="AlphaFoldDB" id="A0A8D8T9S3"/>
<sequence>MFLFLIFFWLKILLTSCWIGNLSSSGKCLIPFSTSDMMSNLGTFLRVTENFIPFLSIFSCSLVNCLDEMFTSLFESKLSEFCSISIVGKEVGRTLWVSFLCRFSNFLI</sequence>
<feature type="signal peptide" evidence="1">
    <location>
        <begin position="1"/>
        <end position="19"/>
    </location>
</feature>
<accession>A0A8D8T9S3</accession>
<evidence type="ECO:0008006" key="3">
    <source>
        <dbReference type="Google" id="ProtNLM"/>
    </source>
</evidence>
<dbReference type="EMBL" id="HBUF01265432">
    <property type="protein sequence ID" value="CAG6683993.1"/>
    <property type="molecule type" value="Transcribed_RNA"/>
</dbReference>